<dbReference type="NCBIfam" id="NF033564">
    <property type="entry name" value="transpos_ISAs1"/>
    <property type="match status" value="1"/>
</dbReference>
<dbReference type="eggNOG" id="COG5433">
    <property type="taxonomic scope" value="Bacteria"/>
</dbReference>
<dbReference type="PANTHER" id="PTHR30298:SF0">
    <property type="entry name" value="PROTEIN YBFL-RELATED"/>
    <property type="match status" value="1"/>
</dbReference>
<dbReference type="Pfam" id="PF01609">
    <property type="entry name" value="DDE_Tnp_1"/>
    <property type="match status" value="1"/>
</dbReference>
<dbReference type="GO" id="GO:0004803">
    <property type="term" value="F:transposase activity"/>
    <property type="evidence" value="ECO:0007669"/>
    <property type="project" value="InterPro"/>
</dbReference>
<evidence type="ECO:0000313" key="3">
    <source>
        <dbReference type="Proteomes" id="UP000003959"/>
    </source>
</evidence>
<dbReference type="AlphaFoldDB" id="F4Y313"/>
<dbReference type="InterPro" id="IPR051698">
    <property type="entry name" value="Transposase_11-like"/>
</dbReference>
<sequence length="74" mass="8710">MIIRTRHLWNKTTREVMFYLTSLPPNAQKLGKAIRQHWSIENQLHWVLDVTFGEDSSRIRTGHAPQNMALLKRA</sequence>
<dbReference type="InterPro" id="IPR047647">
    <property type="entry name" value="ISAs1_transpos"/>
</dbReference>
<organism evidence="2 3">
    <name type="scientific">Moorena producens 3L</name>
    <dbReference type="NCBI Taxonomy" id="489825"/>
    <lineage>
        <taxon>Bacteria</taxon>
        <taxon>Bacillati</taxon>
        <taxon>Cyanobacteriota</taxon>
        <taxon>Cyanophyceae</taxon>
        <taxon>Coleofasciculales</taxon>
        <taxon>Coleofasciculaceae</taxon>
        <taxon>Moorena</taxon>
    </lineage>
</organism>
<name>F4Y313_9CYAN</name>
<accession>F4Y313</accession>
<dbReference type="PANTHER" id="PTHR30298">
    <property type="entry name" value="H REPEAT-ASSOCIATED PREDICTED TRANSPOSASE"/>
    <property type="match status" value="1"/>
</dbReference>
<dbReference type="GO" id="GO:0006313">
    <property type="term" value="P:DNA transposition"/>
    <property type="evidence" value="ECO:0007669"/>
    <property type="project" value="InterPro"/>
</dbReference>
<evidence type="ECO:0000313" key="2">
    <source>
        <dbReference type="EMBL" id="EGJ29007.1"/>
    </source>
</evidence>
<feature type="domain" description="Transposase IS4-like" evidence="1">
    <location>
        <begin position="15"/>
        <end position="71"/>
    </location>
</feature>
<dbReference type="InterPro" id="IPR002559">
    <property type="entry name" value="Transposase_11"/>
</dbReference>
<keyword evidence="3" id="KW-1185">Reference proteome</keyword>
<dbReference type="GO" id="GO:0003677">
    <property type="term" value="F:DNA binding"/>
    <property type="evidence" value="ECO:0007669"/>
    <property type="project" value="InterPro"/>
</dbReference>
<dbReference type="EMBL" id="GL890971">
    <property type="protein sequence ID" value="EGJ29007.1"/>
    <property type="molecule type" value="Genomic_DNA"/>
</dbReference>
<reference evidence="3" key="1">
    <citation type="journal article" date="2011" name="Proc. Natl. Acad. Sci. U.S.A.">
        <title>Genomic insights into the physiology and ecology of the marine filamentous cyanobacterium Lyngbya majuscula.</title>
        <authorList>
            <person name="Jones A.C."/>
            <person name="Monroe E.A."/>
            <person name="Podell S."/>
            <person name="Hess W.R."/>
            <person name="Klages S."/>
            <person name="Esquenazi E."/>
            <person name="Niessen S."/>
            <person name="Hoover H."/>
            <person name="Rothmann M."/>
            <person name="Lasken R.S."/>
            <person name="Yates J.R.III."/>
            <person name="Reinhardt R."/>
            <person name="Kube M."/>
            <person name="Burkart M.D."/>
            <person name="Allen E.E."/>
            <person name="Dorrestein P.C."/>
            <person name="Gerwick W.H."/>
            <person name="Gerwick L."/>
        </authorList>
    </citation>
    <scope>NUCLEOTIDE SEQUENCE [LARGE SCALE GENOMIC DNA]</scope>
    <source>
        <strain evidence="3">3L</strain>
    </source>
</reference>
<protein>
    <recommendedName>
        <fullName evidence="1">Transposase IS4-like domain-containing protein</fullName>
    </recommendedName>
</protein>
<evidence type="ECO:0000259" key="1">
    <source>
        <dbReference type="Pfam" id="PF01609"/>
    </source>
</evidence>
<proteinExistence type="predicted"/>
<dbReference type="HOGENOM" id="CLU_046404_7_2_3"/>
<gene>
    <name evidence="2" type="ORF">LYNGBM3L_68860</name>
</gene>
<dbReference type="Proteomes" id="UP000003959">
    <property type="component" value="Unassembled WGS sequence"/>
</dbReference>